<evidence type="ECO:0000256" key="2">
    <source>
        <dbReference type="ARBA" id="ARBA00008427"/>
    </source>
</evidence>
<dbReference type="EMBL" id="HBEA01013263">
    <property type="protein sequence ID" value="CAD8260574.1"/>
    <property type="molecule type" value="Transcribed_RNA"/>
</dbReference>
<evidence type="ECO:0000256" key="6">
    <source>
        <dbReference type="ARBA" id="ARBA00023274"/>
    </source>
</evidence>
<dbReference type="GO" id="GO:0009507">
    <property type="term" value="C:chloroplast"/>
    <property type="evidence" value="ECO:0007669"/>
    <property type="project" value="UniProtKB-SubCell"/>
</dbReference>
<keyword evidence="6" id="KW-0687">Ribonucleoprotein</keyword>
<reference evidence="7" key="1">
    <citation type="submission" date="2021-01" db="EMBL/GenBank/DDBJ databases">
        <authorList>
            <person name="Corre E."/>
            <person name="Pelletier E."/>
            <person name="Niang G."/>
            <person name="Scheremetjew M."/>
            <person name="Finn R."/>
            <person name="Kale V."/>
            <person name="Holt S."/>
            <person name="Cochrane G."/>
            <person name="Meng A."/>
            <person name="Brown T."/>
            <person name="Cohen L."/>
        </authorList>
    </citation>
    <scope>NUCLEOTIDE SEQUENCE</scope>
    <source>
        <strain evidence="7">CCMP2078</strain>
    </source>
</reference>
<dbReference type="InterPro" id="IPR008991">
    <property type="entry name" value="Translation_prot_SH3-like_sf"/>
</dbReference>
<gene>
    <name evidence="7" type="ORF">PPYR1160_LOCUS10076</name>
</gene>
<evidence type="ECO:0008006" key="8">
    <source>
        <dbReference type="Google" id="ProtNLM"/>
    </source>
</evidence>
<keyword evidence="3" id="KW-0150">Chloroplast</keyword>
<dbReference type="GO" id="GO:0005840">
    <property type="term" value="C:ribosome"/>
    <property type="evidence" value="ECO:0007669"/>
    <property type="project" value="UniProtKB-KW"/>
</dbReference>
<comment type="subcellular location">
    <subcellularLocation>
        <location evidence="1">Plastid</location>
        <location evidence="1">Chloroplast</location>
    </subcellularLocation>
</comment>
<dbReference type="SUPFAM" id="SSF50104">
    <property type="entry name" value="Translation proteins SH3-like domain"/>
    <property type="match status" value="1"/>
</dbReference>
<dbReference type="PANTHER" id="PTHR20981">
    <property type="entry name" value="60S RIBOSOMAL PROTEIN L21"/>
    <property type="match status" value="1"/>
</dbReference>
<organism evidence="7">
    <name type="scientific">Pinguiococcus pyrenoidosus</name>
    <dbReference type="NCBI Taxonomy" id="172671"/>
    <lineage>
        <taxon>Eukaryota</taxon>
        <taxon>Sar</taxon>
        <taxon>Stramenopiles</taxon>
        <taxon>Ochrophyta</taxon>
        <taxon>Pinguiophyceae</taxon>
        <taxon>Pinguiochrysidales</taxon>
        <taxon>Pinguiochrysidaceae</taxon>
        <taxon>Pinguiococcus</taxon>
    </lineage>
</organism>
<dbReference type="InterPro" id="IPR036948">
    <property type="entry name" value="Ribosomal_eL21_sf"/>
</dbReference>
<dbReference type="GO" id="GO:0003735">
    <property type="term" value="F:structural constituent of ribosome"/>
    <property type="evidence" value="ECO:0007669"/>
    <property type="project" value="InterPro"/>
</dbReference>
<dbReference type="AlphaFoldDB" id="A0A7R9YD47"/>
<evidence type="ECO:0000256" key="4">
    <source>
        <dbReference type="ARBA" id="ARBA00022640"/>
    </source>
</evidence>
<evidence type="ECO:0000256" key="3">
    <source>
        <dbReference type="ARBA" id="ARBA00022528"/>
    </source>
</evidence>
<evidence type="ECO:0000256" key="1">
    <source>
        <dbReference type="ARBA" id="ARBA00004229"/>
    </source>
</evidence>
<evidence type="ECO:0000313" key="7">
    <source>
        <dbReference type="EMBL" id="CAD8260574.1"/>
    </source>
</evidence>
<dbReference type="GO" id="GO:0006412">
    <property type="term" value="P:translation"/>
    <property type="evidence" value="ECO:0007669"/>
    <property type="project" value="InterPro"/>
</dbReference>
<accession>A0A7R9YD47</accession>
<dbReference type="InterPro" id="IPR001147">
    <property type="entry name" value="Ribosomal_eL21"/>
</dbReference>
<keyword evidence="4" id="KW-0934">Plastid</keyword>
<evidence type="ECO:0000256" key="5">
    <source>
        <dbReference type="ARBA" id="ARBA00022980"/>
    </source>
</evidence>
<proteinExistence type="inferred from homology"/>
<comment type="similarity">
    <text evidence="2">Belongs to the eukaryotic ribosomal protein eL21 family.</text>
</comment>
<dbReference type="PROSITE" id="PS01171">
    <property type="entry name" value="RIBOSOMAL_L21E"/>
    <property type="match status" value="1"/>
</dbReference>
<name>A0A7R9YD47_9STRA</name>
<protein>
    <recommendedName>
        <fullName evidence="8">60S ribosomal protein L21</fullName>
    </recommendedName>
</protein>
<dbReference type="InterPro" id="IPR018259">
    <property type="entry name" value="Ribosomal_eL21_CS"/>
</dbReference>
<dbReference type="Gene3D" id="2.30.30.70">
    <property type="entry name" value="Ribosomal protein L21"/>
    <property type="match status" value="1"/>
</dbReference>
<dbReference type="FunFam" id="2.30.30.70:FF:000001">
    <property type="entry name" value="60S ribosomal protein L21"/>
    <property type="match status" value="1"/>
</dbReference>
<dbReference type="GO" id="GO:1990904">
    <property type="term" value="C:ribonucleoprotein complex"/>
    <property type="evidence" value="ECO:0007669"/>
    <property type="project" value="UniProtKB-KW"/>
</dbReference>
<sequence length="207" mass="24132">MRTPVEDTILDCECWAVHFEERQVKMPHSYGYRARTRDMFSRDFRTKGHLNATTYLTVYKRGDFVDIKCNPMIHKGMPFKHYHGRTGVVFNVTPRALGVIVNKEVNGKIIKKRINVRVEHVKPSKCQKENKGRALINDTIKRSVRGEELHAKHQRCYESLPQDVKQSIMNKERVNLVRTPIQPRKGYICKLDEELTTIQPAPFSDLV</sequence>
<dbReference type="Pfam" id="PF01157">
    <property type="entry name" value="Ribosomal_L21e"/>
    <property type="match status" value="1"/>
</dbReference>
<keyword evidence="5" id="KW-0689">Ribosomal protein</keyword>